<evidence type="ECO:0000313" key="2">
    <source>
        <dbReference type="Proteomes" id="UP001165186"/>
    </source>
</evidence>
<proteinExistence type="predicted"/>
<comment type="caution">
    <text evidence="1">The sequence shown here is derived from an EMBL/GenBank/DDBJ whole genome shotgun (WGS) entry which is preliminary data.</text>
</comment>
<dbReference type="EMBL" id="BSXG01000086">
    <property type="protein sequence ID" value="GME38921.1"/>
    <property type="molecule type" value="Genomic_DNA"/>
</dbReference>
<name>A0ACB5SFU0_9PEZI</name>
<sequence length="382" mass="41080">MAKVQGTCDARFKEVEKVLQGFLDSGDELGLSFVVNIDGEDVVDLWGGYADQAKTREWEKDTITTVWSTSKTIVSLAVLMLIDRGLISPYDKVSKHWPEFGANGKEDIEVRRLISHMSGVSGWDSDMAIEDLYDLPKSTALLAKQAPWWTPGTQSGYHSITMGHLNGELVRRVTGKTLGEFIADEIAAPLAADFRLGAKEEDWSRVAEIIPPPALGAPPPGVMDPGSVAMKTLGNPPMDASVANTDAWRRAEVPAANGHANARGVVRMLSAIANGGQVGGTKLLSPKTIDLIFEEQFKGTDLVLGKQIRLGIGYGLSWKESIASWLPEGRLCFWGGWGGSLGIVDVDRKVTISFVMNKMAMSAFGSDCGKAAVAAVYKAIGV</sequence>
<dbReference type="Proteomes" id="UP001165186">
    <property type="component" value="Unassembled WGS sequence"/>
</dbReference>
<keyword evidence="2" id="KW-1185">Reference proteome</keyword>
<reference evidence="1" key="1">
    <citation type="submission" date="2024-09" db="EMBL/GenBank/DDBJ databases">
        <title>Draft Genome Sequences of Neofusicoccum parvum.</title>
        <authorList>
            <person name="Ashida A."/>
            <person name="Camagna M."/>
            <person name="Tanaka A."/>
            <person name="Takemoto D."/>
        </authorList>
    </citation>
    <scope>NUCLEOTIDE SEQUENCE</scope>
    <source>
        <strain evidence="1">PPO83</strain>
    </source>
</reference>
<evidence type="ECO:0000313" key="1">
    <source>
        <dbReference type="EMBL" id="GME38921.1"/>
    </source>
</evidence>
<organism evidence="1 2">
    <name type="scientific">Neofusicoccum parvum</name>
    <dbReference type="NCBI Taxonomy" id="310453"/>
    <lineage>
        <taxon>Eukaryota</taxon>
        <taxon>Fungi</taxon>
        <taxon>Dikarya</taxon>
        <taxon>Ascomycota</taxon>
        <taxon>Pezizomycotina</taxon>
        <taxon>Dothideomycetes</taxon>
        <taxon>Dothideomycetes incertae sedis</taxon>
        <taxon>Botryosphaeriales</taxon>
        <taxon>Botryosphaeriaceae</taxon>
        <taxon>Neofusicoccum</taxon>
    </lineage>
</organism>
<accession>A0ACB5SFU0</accession>
<gene>
    <name evidence="1" type="primary">g3841</name>
    <name evidence="1" type="ORF">NpPPO83_00003841</name>
</gene>
<protein>
    <submittedName>
        <fullName evidence="1">Beta-lactamase</fullName>
    </submittedName>
</protein>